<dbReference type="GO" id="GO:0016787">
    <property type="term" value="F:hydrolase activity"/>
    <property type="evidence" value="ECO:0007669"/>
    <property type="project" value="UniProtKB-KW"/>
</dbReference>
<proteinExistence type="predicted"/>
<protein>
    <submittedName>
        <fullName evidence="2">Alpha/beta hydrolase</fullName>
    </submittedName>
</protein>
<dbReference type="EMBL" id="CP018047">
    <property type="protein sequence ID" value="AQU71137.1"/>
    <property type="molecule type" value="Genomic_DNA"/>
</dbReference>
<reference evidence="2 3" key="1">
    <citation type="submission" date="2016-11" db="EMBL/GenBank/DDBJ databases">
        <title>Complete genome sequence of Streptomyces niveus SCSIO 3406.</title>
        <authorList>
            <person name="Zhu Q."/>
            <person name="Cheng W."/>
            <person name="Song Y."/>
            <person name="Li Q."/>
            <person name="Ju J."/>
        </authorList>
    </citation>
    <scope>NUCLEOTIDE SEQUENCE [LARGE SCALE GENOMIC DNA]</scope>
    <source>
        <strain evidence="2 3">SCSIO 3406</strain>
    </source>
</reference>
<keyword evidence="3" id="KW-1185">Reference proteome</keyword>
<dbReference type="InterPro" id="IPR000073">
    <property type="entry name" value="AB_hydrolase_1"/>
</dbReference>
<dbReference type="RefSeq" id="WP_078079752.1">
    <property type="nucleotide sequence ID" value="NZ_CP018047.1"/>
</dbReference>
<dbReference type="Gene3D" id="3.40.50.1820">
    <property type="entry name" value="alpha/beta hydrolase"/>
    <property type="match status" value="1"/>
</dbReference>
<evidence type="ECO:0000313" key="3">
    <source>
        <dbReference type="Proteomes" id="UP000189677"/>
    </source>
</evidence>
<keyword evidence="2" id="KW-0378">Hydrolase</keyword>
<dbReference type="Pfam" id="PF12697">
    <property type="entry name" value="Abhydrolase_6"/>
    <property type="match status" value="1"/>
</dbReference>
<accession>A0A1U9R3W7</accession>
<dbReference type="InterPro" id="IPR050228">
    <property type="entry name" value="Carboxylesterase_BioH"/>
</dbReference>
<dbReference type="KEGG" id="snw:BBN63_22410"/>
<feature type="domain" description="AB hydrolase-1" evidence="1">
    <location>
        <begin position="37"/>
        <end position="266"/>
    </location>
</feature>
<organism evidence="2 3">
    <name type="scientific">Streptomyces niveus</name>
    <name type="common">Streptomyces spheroides</name>
    <dbReference type="NCBI Taxonomy" id="193462"/>
    <lineage>
        <taxon>Bacteria</taxon>
        <taxon>Bacillati</taxon>
        <taxon>Actinomycetota</taxon>
        <taxon>Actinomycetes</taxon>
        <taxon>Kitasatosporales</taxon>
        <taxon>Streptomycetaceae</taxon>
        <taxon>Streptomyces</taxon>
    </lineage>
</organism>
<gene>
    <name evidence="2" type="ORF">BBN63_22410</name>
</gene>
<dbReference type="PANTHER" id="PTHR43194">
    <property type="entry name" value="HYDROLASE ALPHA/BETA FOLD FAMILY"/>
    <property type="match status" value="1"/>
</dbReference>
<evidence type="ECO:0000313" key="2">
    <source>
        <dbReference type="EMBL" id="AQU71137.1"/>
    </source>
</evidence>
<dbReference type="PRINTS" id="PR00111">
    <property type="entry name" value="ABHYDROLASE"/>
</dbReference>
<dbReference type="Proteomes" id="UP000189677">
    <property type="component" value="Chromosome"/>
</dbReference>
<dbReference type="PANTHER" id="PTHR43194:SF2">
    <property type="entry name" value="PEROXISOMAL MEMBRANE PROTEIN LPX1"/>
    <property type="match status" value="1"/>
</dbReference>
<evidence type="ECO:0000259" key="1">
    <source>
        <dbReference type="Pfam" id="PF12697"/>
    </source>
</evidence>
<sequence>MSRARRTTITTADGVRLACTEYGPEPSARSTAPAVPVLLLHGLAGHTAEWDVLAGLLGPGHRLVGYDARGHGMSDRLPEDVSRAAHVRDAVAVIGQLALDRPVLIGQSLGGLTALLTAAAHPDLVRSLVLVEAGPRGPAPELPGKIGTWLDSWPVPFASADEAVRFFGGGPAGLAWAAGLEVRPDGLYPRIDRDVMVSCVAESAVRSFWGEWDEVRCPALVVRGGAGAMPASEAEEMRVRSPAGTRVEAVAGAGHDVHLDSPAELHALIAEFLH</sequence>
<dbReference type="AlphaFoldDB" id="A0A1U9R3W7"/>
<dbReference type="InterPro" id="IPR029058">
    <property type="entry name" value="AB_hydrolase_fold"/>
</dbReference>
<dbReference type="SUPFAM" id="SSF53474">
    <property type="entry name" value="alpha/beta-Hydrolases"/>
    <property type="match status" value="1"/>
</dbReference>
<name>A0A1U9R3W7_STRNV</name>